<evidence type="ECO:0000256" key="4">
    <source>
        <dbReference type="PROSITE-ProRule" id="PRU00182"/>
    </source>
</evidence>
<comment type="caution">
    <text evidence="6">The sequence shown here is derived from an EMBL/GenBank/DDBJ whole genome shotgun (WGS) entry which is preliminary data.</text>
</comment>
<evidence type="ECO:0000256" key="1">
    <source>
        <dbReference type="ARBA" id="ARBA00000073"/>
    </source>
</evidence>
<comment type="similarity">
    <text evidence="2">Belongs to the pseudouridine synthase RluA family.</text>
</comment>
<keyword evidence="7" id="KW-1185">Reference proteome</keyword>
<gene>
    <name evidence="6" type="ORF">Tsubulata_030422</name>
</gene>
<dbReference type="AlphaFoldDB" id="A0A9Q0J425"/>
<dbReference type="GO" id="GO:0009982">
    <property type="term" value="F:pseudouridine synthase activity"/>
    <property type="evidence" value="ECO:0007669"/>
    <property type="project" value="InterPro"/>
</dbReference>
<dbReference type="InterPro" id="IPR050188">
    <property type="entry name" value="RluA_PseudoU_synthase"/>
</dbReference>
<dbReference type="SUPFAM" id="SSF55120">
    <property type="entry name" value="Pseudouridine synthase"/>
    <property type="match status" value="1"/>
</dbReference>
<keyword evidence="3" id="KW-0413">Isomerase</keyword>
<dbReference type="PROSITE" id="PS50889">
    <property type="entry name" value="S4"/>
    <property type="match status" value="1"/>
</dbReference>
<dbReference type="InterPro" id="IPR006145">
    <property type="entry name" value="PsdUridine_synth_RsuA/RluA"/>
</dbReference>
<dbReference type="PROSITE" id="PS01129">
    <property type="entry name" value="PSI_RLU"/>
    <property type="match status" value="1"/>
</dbReference>
<accession>A0A9Q0J425</accession>
<reference evidence="6" key="1">
    <citation type="submission" date="2022-02" db="EMBL/GenBank/DDBJ databases">
        <authorList>
            <person name="Henning P.M."/>
            <person name="McCubbin A.G."/>
            <person name="Shore J.S."/>
        </authorList>
    </citation>
    <scope>NUCLEOTIDE SEQUENCE</scope>
    <source>
        <strain evidence="6">F60SS</strain>
        <tissue evidence="6">Leaves</tissue>
    </source>
</reference>
<comment type="catalytic activity">
    <reaction evidence="1">
        <text>a uridine in RNA = a pseudouridine in RNA</text>
        <dbReference type="Rhea" id="RHEA:48348"/>
        <dbReference type="Rhea" id="RHEA-COMP:12068"/>
        <dbReference type="Rhea" id="RHEA-COMP:12069"/>
        <dbReference type="ChEBI" id="CHEBI:65314"/>
        <dbReference type="ChEBI" id="CHEBI:65315"/>
    </reaction>
</comment>
<organism evidence="6 7">
    <name type="scientific">Turnera subulata</name>
    <dbReference type="NCBI Taxonomy" id="218843"/>
    <lineage>
        <taxon>Eukaryota</taxon>
        <taxon>Viridiplantae</taxon>
        <taxon>Streptophyta</taxon>
        <taxon>Embryophyta</taxon>
        <taxon>Tracheophyta</taxon>
        <taxon>Spermatophyta</taxon>
        <taxon>Magnoliopsida</taxon>
        <taxon>eudicotyledons</taxon>
        <taxon>Gunneridae</taxon>
        <taxon>Pentapetalae</taxon>
        <taxon>rosids</taxon>
        <taxon>fabids</taxon>
        <taxon>Malpighiales</taxon>
        <taxon>Passifloraceae</taxon>
        <taxon>Turnera</taxon>
    </lineage>
</organism>
<protein>
    <recommendedName>
        <fullName evidence="5">RNA-binding S4 domain-containing protein</fullName>
    </recommendedName>
</protein>
<dbReference type="GO" id="GO:0000455">
    <property type="term" value="P:enzyme-directed rRNA pseudouridine synthesis"/>
    <property type="evidence" value="ECO:0007669"/>
    <property type="project" value="TreeGrafter"/>
</dbReference>
<sequence>MVARRWQLTETMLSLHLVPPPYRPFLRILTVRCGSTGASFSDGHENNQSHRINYAGVRLEETVVSASAKLRLDSWISSRISGISRARVQSSIKSGLVSVNGKLVNKASQNVKTGDKVSCTIAELQPLRAEPENIPLDIVYEDEHLLVVNKPPHMVVHPAPGNPTGTLVNGILHHCSGLPTAAFPCEDVVDSDVEDVSVDEGYSEASVRPGIVHRLDKGTSGLLVVAKDEHSHAHLSDQFKLHTIQRVYISLTCGVPSQVAGRINVPIARDVNNRVRMAAIPGSINRGHIRHAASR</sequence>
<dbReference type="InterPro" id="IPR002942">
    <property type="entry name" value="S4_RNA-bd"/>
</dbReference>
<dbReference type="PANTHER" id="PTHR21600">
    <property type="entry name" value="MITOCHONDRIAL RNA PSEUDOURIDINE SYNTHASE"/>
    <property type="match status" value="1"/>
</dbReference>
<reference evidence="6" key="2">
    <citation type="journal article" date="2023" name="Plants (Basel)">
        <title>Annotation of the Turnera subulata (Passifloraceae) Draft Genome Reveals the S-Locus Evolved after the Divergence of Turneroideae from Passifloroideae in a Stepwise Manner.</title>
        <authorList>
            <person name="Henning P.M."/>
            <person name="Roalson E.H."/>
            <person name="Mir W."/>
            <person name="McCubbin A.G."/>
            <person name="Shore J.S."/>
        </authorList>
    </citation>
    <scope>NUCLEOTIDE SEQUENCE</scope>
    <source>
        <strain evidence="6">F60SS</strain>
    </source>
</reference>
<dbReference type="GO" id="GO:0003723">
    <property type="term" value="F:RNA binding"/>
    <property type="evidence" value="ECO:0007669"/>
    <property type="project" value="UniProtKB-KW"/>
</dbReference>
<dbReference type="SMART" id="SM00363">
    <property type="entry name" value="S4"/>
    <property type="match status" value="1"/>
</dbReference>
<dbReference type="CDD" id="cd02869">
    <property type="entry name" value="PseudoU_synth_RluA_like"/>
    <property type="match status" value="1"/>
</dbReference>
<dbReference type="InterPro" id="IPR020103">
    <property type="entry name" value="PsdUridine_synth_cat_dom_sf"/>
</dbReference>
<dbReference type="Proteomes" id="UP001141552">
    <property type="component" value="Unassembled WGS sequence"/>
</dbReference>
<dbReference type="InterPro" id="IPR036986">
    <property type="entry name" value="S4_RNA-bd_sf"/>
</dbReference>
<evidence type="ECO:0000259" key="5">
    <source>
        <dbReference type="SMART" id="SM00363"/>
    </source>
</evidence>
<evidence type="ECO:0000313" key="7">
    <source>
        <dbReference type="Proteomes" id="UP001141552"/>
    </source>
</evidence>
<evidence type="ECO:0000256" key="3">
    <source>
        <dbReference type="ARBA" id="ARBA00023235"/>
    </source>
</evidence>
<dbReference type="Pfam" id="PF01479">
    <property type="entry name" value="S4"/>
    <property type="match status" value="1"/>
</dbReference>
<dbReference type="Gene3D" id="3.30.2350.10">
    <property type="entry name" value="Pseudouridine synthase"/>
    <property type="match status" value="1"/>
</dbReference>
<dbReference type="EMBL" id="JAKUCV010006546">
    <property type="protein sequence ID" value="KAJ4826920.1"/>
    <property type="molecule type" value="Genomic_DNA"/>
</dbReference>
<feature type="domain" description="RNA-binding S4" evidence="5">
    <location>
        <begin position="70"/>
        <end position="135"/>
    </location>
</feature>
<dbReference type="PANTHER" id="PTHR21600:SF87">
    <property type="entry name" value="RNA PSEUDOURIDYLATE SYNTHASE DOMAIN-CONTAINING PROTEIN 1"/>
    <property type="match status" value="1"/>
</dbReference>
<dbReference type="OrthoDB" id="418349at2759"/>
<evidence type="ECO:0000256" key="2">
    <source>
        <dbReference type="ARBA" id="ARBA00010876"/>
    </source>
</evidence>
<dbReference type="CDD" id="cd00165">
    <property type="entry name" value="S4"/>
    <property type="match status" value="1"/>
</dbReference>
<dbReference type="InterPro" id="IPR006224">
    <property type="entry name" value="PsdUridine_synth_RluA-like_CS"/>
</dbReference>
<proteinExistence type="inferred from homology"/>
<keyword evidence="4" id="KW-0694">RNA-binding</keyword>
<dbReference type="SUPFAM" id="SSF55174">
    <property type="entry name" value="Alpha-L RNA-binding motif"/>
    <property type="match status" value="1"/>
</dbReference>
<dbReference type="Pfam" id="PF00849">
    <property type="entry name" value="PseudoU_synth_2"/>
    <property type="match status" value="1"/>
</dbReference>
<dbReference type="Gene3D" id="3.10.290.10">
    <property type="entry name" value="RNA-binding S4 domain"/>
    <property type="match status" value="1"/>
</dbReference>
<name>A0A9Q0J425_9ROSI</name>
<evidence type="ECO:0000313" key="6">
    <source>
        <dbReference type="EMBL" id="KAJ4826920.1"/>
    </source>
</evidence>